<comment type="similarity">
    <text evidence="1">Belongs to the UDP-glycosyltransferase family.</text>
</comment>
<reference evidence="2 3" key="1">
    <citation type="journal article" date="2020" name="Mol. Biol. Evol.">
        <title>Distinct Expression and Methylation Patterns for Genes with Different Fates following a Single Whole-Genome Duplication in Flowering Plants.</title>
        <authorList>
            <person name="Shi T."/>
            <person name="Rahmani R.S."/>
            <person name="Gugger P.F."/>
            <person name="Wang M."/>
            <person name="Li H."/>
            <person name="Zhang Y."/>
            <person name="Li Z."/>
            <person name="Wang Q."/>
            <person name="Van de Peer Y."/>
            <person name="Marchal K."/>
            <person name="Chen J."/>
        </authorList>
    </citation>
    <scope>NUCLEOTIDE SEQUENCE [LARGE SCALE GENOMIC DNA]</scope>
    <source>
        <tissue evidence="2">Leaf</tissue>
    </source>
</reference>
<dbReference type="SUPFAM" id="SSF53756">
    <property type="entry name" value="UDP-Glycosyltransferase/glycogen phosphorylase"/>
    <property type="match status" value="1"/>
</dbReference>
<dbReference type="Proteomes" id="UP000607653">
    <property type="component" value="Unassembled WGS sequence"/>
</dbReference>
<protein>
    <recommendedName>
        <fullName evidence="4">Crocetin glucosyltransferase, chloroplastic-like</fullName>
    </recommendedName>
</protein>
<evidence type="ECO:0000256" key="1">
    <source>
        <dbReference type="ARBA" id="ARBA00009995"/>
    </source>
</evidence>
<comment type="caution">
    <text evidence="2">The sequence shown here is derived from an EMBL/GenBank/DDBJ whole genome shotgun (WGS) entry which is preliminary data.</text>
</comment>
<evidence type="ECO:0000313" key="2">
    <source>
        <dbReference type="EMBL" id="DAD33983.1"/>
    </source>
</evidence>
<accession>A0A822YPG0</accession>
<dbReference type="PANTHER" id="PTHR11926">
    <property type="entry name" value="GLUCOSYL/GLUCURONOSYL TRANSFERASES"/>
    <property type="match status" value="1"/>
</dbReference>
<evidence type="ECO:0000313" key="3">
    <source>
        <dbReference type="Proteomes" id="UP000607653"/>
    </source>
</evidence>
<dbReference type="PANTHER" id="PTHR11926:SF870">
    <property type="entry name" value="UDP-GLYCOSYLTRANSFERASE 75B1"/>
    <property type="match status" value="1"/>
</dbReference>
<dbReference type="Gene3D" id="3.40.50.2000">
    <property type="entry name" value="Glycogen Phosphorylase B"/>
    <property type="match status" value="1"/>
</dbReference>
<organism evidence="2 3">
    <name type="scientific">Nelumbo nucifera</name>
    <name type="common">Sacred lotus</name>
    <dbReference type="NCBI Taxonomy" id="4432"/>
    <lineage>
        <taxon>Eukaryota</taxon>
        <taxon>Viridiplantae</taxon>
        <taxon>Streptophyta</taxon>
        <taxon>Embryophyta</taxon>
        <taxon>Tracheophyta</taxon>
        <taxon>Spermatophyta</taxon>
        <taxon>Magnoliopsida</taxon>
        <taxon>Proteales</taxon>
        <taxon>Nelumbonaceae</taxon>
        <taxon>Nelumbo</taxon>
    </lineage>
</organism>
<dbReference type="AlphaFoldDB" id="A0A822YPG0"/>
<gene>
    <name evidence="2" type="ORF">HUJ06_004623</name>
</gene>
<sequence>MSHPHFLLVTFPAQGHINPSLQFAKRLIRIGAQVTFATSVSAHRRMSNACNPDGLTFAPFSDGYDDGFKLTDSVEHFLSELKRRGSETLRELILSLAREGRPVSCLGSHPPPTVGRRRRTYLDVPWALLWIQPATVFDIYYYNFTGYGDLICNNKMTTRIL</sequence>
<keyword evidence="3" id="KW-1185">Reference proteome</keyword>
<proteinExistence type="inferred from homology"/>
<name>A0A822YPG0_NELNU</name>
<evidence type="ECO:0008006" key="4">
    <source>
        <dbReference type="Google" id="ProtNLM"/>
    </source>
</evidence>
<dbReference type="EMBL" id="DUZY01000004">
    <property type="protein sequence ID" value="DAD33983.1"/>
    <property type="molecule type" value="Genomic_DNA"/>
</dbReference>